<sequence length="49" mass="5958">MEISRGLRNKLTAKKNILNLKKLEFVIQRMYNLISKHKMWDEIKEAQKK</sequence>
<evidence type="ECO:0000313" key="1">
    <source>
        <dbReference type="EMBL" id="KKN59051.1"/>
    </source>
</evidence>
<comment type="caution">
    <text evidence="1">The sequence shown here is derived from an EMBL/GenBank/DDBJ whole genome shotgun (WGS) entry which is preliminary data.</text>
</comment>
<organism evidence="1">
    <name type="scientific">marine sediment metagenome</name>
    <dbReference type="NCBI Taxonomy" id="412755"/>
    <lineage>
        <taxon>unclassified sequences</taxon>
        <taxon>metagenomes</taxon>
        <taxon>ecological metagenomes</taxon>
    </lineage>
</organism>
<name>A0A0F9UCS5_9ZZZZ</name>
<gene>
    <name evidence="1" type="ORF">LCGC14_0546060</name>
</gene>
<dbReference type="AlphaFoldDB" id="A0A0F9UCS5"/>
<proteinExistence type="predicted"/>
<dbReference type="EMBL" id="LAZR01000741">
    <property type="protein sequence ID" value="KKN59051.1"/>
    <property type="molecule type" value="Genomic_DNA"/>
</dbReference>
<accession>A0A0F9UCS5</accession>
<protein>
    <submittedName>
        <fullName evidence="1">Uncharacterized protein</fullName>
    </submittedName>
</protein>
<reference evidence="1" key="1">
    <citation type="journal article" date="2015" name="Nature">
        <title>Complex archaea that bridge the gap between prokaryotes and eukaryotes.</title>
        <authorList>
            <person name="Spang A."/>
            <person name="Saw J.H."/>
            <person name="Jorgensen S.L."/>
            <person name="Zaremba-Niedzwiedzka K."/>
            <person name="Martijn J."/>
            <person name="Lind A.E."/>
            <person name="van Eijk R."/>
            <person name="Schleper C."/>
            <person name="Guy L."/>
            <person name="Ettema T.J."/>
        </authorList>
    </citation>
    <scope>NUCLEOTIDE SEQUENCE</scope>
</reference>